<dbReference type="EMBL" id="JABSTQ010007417">
    <property type="protein sequence ID" value="KAG0435756.1"/>
    <property type="molecule type" value="Genomic_DNA"/>
</dbReference>
<accession>A0AC60QL04</accession>
<gene>
    <name evidence="1" type="ORF">HPB47_018334</name>
</gene>
<evidence type="ECO:0000313" key="2">
    <source>
        <dbReference type="Proteomes" id="UP000805193"/>
    </source>
</evidence>
<feature type="non-terminal residue" evidence="1">
    <location>
        <position position="1"/>
    </location>
</feature>
<keyword evidence="2" id="KW-1185">Reference proteome</keyword>
<organism evidence="1 2">
    <name type="scientific">Ixodes persulcatus</name>
    <name type="common">Taiga tick</name>
    <dbReference type="NCBI Taxonomy" id="34615"/>
    <lineage>
        <taxon>Eukaryota</taxon>
        <taxon>Metazoa</taxon>
        <taxon>Ecdysozoa</taxon>
        <taxon>Arthropoda</taxon>
        <taxon>Chelicerata</taxon>
        <taxon>Arachnida</taxon>
        <taxon>Acari</taxon>
        <taxon>Parasitiformes</taxon>
        <taxon>Ixodida</taxon>
        <taxon>Ixodoidea</taxon>
        <taxon>Ixodidae</taxon>
        <taxon>Ixodinae</taxon>
        <taxon>Ixodes</taxon>
    </lineage>
</organism>
<name>A0AC60QL04_IXOPE</name>
<sequence>VLRFGRVSSNNPTPSRLRRRQLPRRTAVLLECKERLHESSGSGLAQGSLPSGSLYPGIGVMDASTPPYYPPVSSPFPEYFTSSHPMYHYTSEQPPHLAPGRCPTPPREGRRG</sequence>
<dbReference type="Proteomes" id="UP000805193">
    <property type="component" value="Unassembled WGS sequence"/>
</dbReference>
<comment type="caution">
    <text evidence="1">The sequence shown here is derived from an EMBL/GenBank/DDBJ whole genome shotgun (WGS) entry which is preliminary data.</text>
</comment>
<protein>
    <submittedName>
        <fullName evidence="1">Uncharacterized protein</fullName>
    </submittedName>
</protein>
<proteinExistence type="predicted"/>
<evidence type="ECO:0000313" key="1">
    <source>
        <dbReference type="EMBL" id="KAG0435756.1"/>
    </source>
</evidence>
<reference evidence="1 2" key="1">
    <citation type="journal article" date="2020" name="Cell">
        <title>Large-Scale Comparative Analyses of Tick Genomes Elucidate Their Genetic Diversity and Vector Capacities.</title>
        <authorList>
            <consortium name="Tick Genome and Microbiome Consortium (TIGMIC)"/>
            <person name="Jia N."/>
            <person name="Wang J."/>
            <person name="Shi W."/>
            <person name="Du L."/>
            <person name="Sun Y."/>
            <person name="Zhan W."/>
            <person name="Jiang J.F."/>
            <person name="Wang Q."/>
            <person name="Zhang B."/>
            <person name="Ji P."/>
            <person name="Bell-Sakyi L."/>
            <person name="Cui X.M."/>
            <person name="Yuan T.T."/>
            <person name="Jiang B.G."/>
            <person name="Yang W.F."/>
            <person name="Lam T.T."/>
            <person name="Chang Q.C."/>
            <person name="Ding S.J."/>
            <person name="Wang X.J."/>
            <person name="Zhu J.G."/>
            <person name="Ruan X.D."/>
            <person name="Zhao L."/>
            <person name="Wei J.T."/>
            <person name="Ye R.Z."/>
            <person name="Que T.C."/>
            <person name="Du C.H."/>
            <person name="Zhou Y.H."/>
            <person name="Cheng J.X."/>
            <person name="Dai P.F."/>
            <person name="Guo W.B."/>
            <person name="Han X.H."/>
            <person name="Huang E.J."/>
            <person name="Li L.F."/>
            <person name="Wei W."/>
            <person name="Gao Y.C."/>
            <person name="Liu J.Z."/>
            <person name="Shao H.Z."/>
            <person name="Wang X."/>
            <person name="Wang C.C."/>
            <person name="Yang T.C."/>
            <person name="Huo Q.B."/>
            <person name="Li W."/>
            <person name="Chen H.Y."/>
            <person name="Chen S.E."/>
            <person name="Zhou L.G."/>
            <person name="Ni X.B."/>
            <person name="Tian J.H."/>
            <person name="Sheng Y."/>
            <person name="Liu T."/>
            <person name="Pan Y.S."/>
            <person name="Xia L.Y."/>
            <person name="Li J."/>
            <person name="Zhao F."/>
            <person name="Cao W.C."/>
        </authorList>
    </citation>
    <scope>NUCLEOTIDE SEQUENCE [LARGE SCALE GENOMIC DNA]</scope>
    <source>
        <strain evidence="1">Iper-2018</strain>
    </source>
</reference>